<dbReference type="EMBL" id="CAJPIZ010011931">
    <property type="protein sequence ID" value="CAG2113422.1"/>
    <property type="molecule type" value="Genomic_DNA"/>
</dbReference>
<dbReference type="Pfam" id="PF17904">
    <property type="entry name" value="KH_9"/>
    <property type="match status" value="1"/>
</dbReference>
<keyword evidence="5" id="KW-1185">Reference proteome</keyword>
<dbReference type="PROSITE" id="PS51641">
    <property type="entry name" value="AGENET_LIKE"/>
    <property type="match status" value="1"/>
</dbReference>
<feature type="transmembrane region" description="Helical" evidence="2">
    <location>
        <begin position="460"/>
        <end position="487"/>
    </location>
</feature>
<protein>
    <recommendedName>
        <fullName evidence="3">Agenet-like domain-containing protein</fullName>
    </recommendedName>
</protein>
<evidence type="ECO:0000256" key="1">
    <source>
        <dbReference type="SAM" id="MobiDB-lite"/>
    </source>
</evidence>
<dbReference type="GO" id="GO:0043488">
    <property type="term" value="P:regulation of mRNA stability"/>
    <property type="evidence" value="ECO:0007669"/>
    <property type="project" value="TreeGrafter"/>
</dbReference>
<feature type="transmembrane region" description="Helical" evidence="2">
    <location>
        <begin position="427"/>
        <end position="448"/>
    </location>
</feature>
<gene>
    <name evidence="4" type="ORF">OSB1V03_LOCUS13391</name>
</gene>
<evidence type="ECO:0000313" key="4">
    <source>
        <dbReference type="EMBL" id="CAD7632992.1"/>
    </source>
</evidence>
<dbReference type="Gene3D" id="3.30.1370.10">
    <property type="entry name" value="K Homology domain, type 1"/>
    <property type="match status" value="1"/>
</dbReference>
<dbReference type="GO" id="GO:0003730">
    <property type="term" value="F:mRNA 3'-UTR binding"/>
    <property type="evidence" value="ECO:0007669"/>
    <property type="project" value="TreeGrafter"/>
</dbReference>
<dbReference type="GO" id="GO:0048513">
    <property type="term" value="P:animal organ development"/>
    <property type="evidence" value="ECO:0007669"/>
    <property type="project" value="TreeGrafter"/>
</dbReference>
<dbReference type="InterPro" id="IPR036612">
    <property type="entry name" value="KH_dom_type_1_sf"/>
</dbReference>
<dbReference type="GO" id="GO:0045727">
    <property type="term" value="P:positive regulation of translation"/>
    <property type="evidence" value="ECO:0007669"/>
    <property type="project" value="TreeGrafter"/>
</dbReference>
<evidence type="ECO:0000259" key="3">
    <source>
        <dbReference type="PROSITE" id="PS51641"/>
    </source>
</evidence>
<name>A0A7R9Q559_9ACAR</name>
<evidence type="ECO:0000256" key="2">
    <source>
        <dbReference type="SAM" id="Phobius"/>
    </source>
</evidence>
<dbReference type="OrthoDB" id="424249at2759"/>
<keyword evidence="2" id="KW-0472">Membrane</keyword>
<dbReference type="GO" id="GO:0010494">
    <property type="term" value="C:cytoplasmic stress granule"/>
    <property type="evidence" value="ECO:0007669"/>
    <property type="project" value="TreeGrafter"/>
</dbReference>
<dbReference type="AlphaFoldDB" id="A0A7R9Q559"/>
<dbReference type="InterPro" id="IPR040472">
    <property type="entry name" value="FMRP_KH0"/>
</dbReference>
<proteinExistence type="predicted"/>
<dbReference type="PANTHER" id="PTHR10603">
    <property type="entry name" value="FRAGILE X MENTAL RETARDATION SYNDROME-RELATED PROTEIN"/>
    <property type="match status" value="1"/>
</dbReference>
<keyword evidence="2" id="KW-1133">Transmembrane helix</keyword>
<feature type="domain" description="Agenet-like" evidence="3">
    <location>
        <begin position="101"/>
        <end position="164"/>
    </location>
</feature>
<reference evidence="4" key="1">
    <citation type="submission" date="2020-11" db="EMBL/GenBank/DDBJ databases">
        <authorList>
            <person name="Tran Van P."/>
        </authorList>
    </citation>
    <scope>NUCLEOTIDE SEQUENCE</scope>
</reference>
<feature type="compositionally biased region" description="Basic and acidic residues" evidence="1">
    <location>
        <begin position="393"/>
        <end position="404"/>
    </location>
</feature>
<feature type="region of interest" description="Disordered" evidence="1">
    <location>
        <begin position="382"/>
        <end position="404"/>
    </location>
</feature>
<dbReference type="PANTHER" id="PTHR10603:SF7">
    <property type="entry name" value="FRAGILE X MESSENGER RIBONUCLEOPROTEIN 1 HOMOLOG"/>
    <property type="match status" value="1"/>
</dbReference>
<organism evidence="4">
    <name type="scientific">Medioppia subpectinata</name>
    <dbReference type="NCBI Taxonomy" id="1979941"/>
    <lineage>
        <taxon>Eukaryota</taxon>
        <taxon>Metazoa</taxon>
        <taxon>Ecdysozoa</taxon>
        <taxon>Arthropoda</taxon>
        <taxon>Chelicerata</taxon>
        <taxon>Arachnida</taxon>
        <taxon>Acari</taxon>
        <taxon>Acariformes</taxon>
        <taxon>Sarcoptiformes</taxon>
        <taxon>Oribatida</taxon>
        <taxon>Brachypylina</taxon>
        <taxon>Oppioidea</taxon>
        <taxon>Oppiidae</taxon>
        <taxon>Medioppia</taxon>
    </lineage>
</organism>
<dbReference type="GO" id="GO:0045182">
    <property type="term" value="F:translation regulator activity"/>
    <property type="evidence" value="ECO:0007669"/>
    <property type="project" value="TreeGrafter"/>
</dbReference>
<dbReference type="InterPro" id="IPR041560">
    <property type="entry name" value="Tudor_FRM1"/>
</dbReference>
<sequence length="512" mass="57052">MSAKDTSEPTPKTIPASDGWVEVLGDNGAHYRAHVVDVMDGQRLNGGHQAMGSAVREAPQLTLAFEHNWHKMETFPVTRVRLPPMTATADTTNRSDYTIGQPVEVLTTAQEGEHPGLWKALIKDVKGDFFVVSYAANASNDGKGGDAQTNHMSDIVTKEQIRPMNTNPYLKTSPFFKFVMKVPKELVDMNAAMVQRSQTHQHFRTALSLVSVTFVDHMNILVCVGFAAEPTEHLRSIVEKRALLLADIHFRCLRQSFQLMANVKALTDQRDSLDDVIKHNDNGFEMYVEVEQHLIGLAIGSKGSNLKRVLTTPGVVSITHKDGVFHVLSAEFISYERIVREDSVMGRYGDGFWDRFVFFEYYIAAYIHETMKTMAEVANVERNAETKPSTSNEHQKPRSGGKREDSLSVVGVELIDSMATNPFVDRVFKAAITMVLFLLLSGVLWCISKIQTRFSDVLEQIAVTVFILTLVVFAVSGLVFMCSILLISTSSDRNTTTEVKNNINNNMGDNNV</sequence>
<dbReference type="InterPro" id="IPR040148">
    <property type="entry name" value="FMR1"/>
</dbReference>
<accession>A0A7R9Q559</accession>
<evidence type="ECO:0000313" key="5">
    <source>
        <dbReference type="Proteomes" id="UP000759131"/>
    </source>
</evidence>
<dbReference type="EMBL" id="OC866506">
    <property type="protein sequence ID" value="CAD7632992.1"/>
    <property type="molecule type" value="Genomic_DNA"/>
</dbReference>
<dbReference type="GO" id="GO:0051028">
    <property type="term" value="P:mRNA transport"/>
    <property type="evidence" value="ECO:0007669"/>
    <property type="project" value="TreeGrafter"/>
</dbReference>
<keyword evidence="2" id="KW-0812">Transmembrane</keyword>
<dbReference type="Gene3D" id="2.30.30.140">
    <property type="match status" value="1"/>
</dbReference>
<dbReference type="Proteomes" id="UP000759131">
    <property type="component" value="Unassembled WGS sequence"/>
</dbReference>
<dbReference type="GO" id="GO:0005634">
    <property type="term" value="C:nucleus"/>
    <property type="evidence" value="ECO:0007669"/>
    <property type="project" value="TreeGrafter"/>
</dbReference>